<evidence type="ECO:0000313" key="2">
    <source>
        <dbReference type="EMBL" id="QDU39781.1"/>
    </source>
</evidence>
<keyword evidence="1" id="KW-1133">Transmembrane helix</keyword>
<dbReference type="OrthoDB" id="244006at2"/>
<feature type="transmembrane region" description="Helical" evidence="1">
    <location>
        <begin position="77"/>
        <end position="94"/>
    </location>
</feature>
<feature type="transmembrane region" description="Helical" evidence="1">
    <location>
        <begin position="231"/>
        <end position="247"/>
    </location>
</feature>
<dbReference type="EMBL" id="CP036275">
    <property type="protein sequence ID" value="QDU39781.1"/>
    <property type="molecule type" value="Genomic_DNA"/>
</dbReference>
<gene>
    <name evidence="2" type="ORF">Mal4_41280</name>
</gene>
<organism evidence="2 3">
    <name type="scientific">Maioricimonas rarisocia</name>
    <dbReference type="NCBI Taxonomy" id="2528026"/>
    <lineage>
        <taxon>Bacteria</taxon>
        <taxon>Pseudomonadati</taxon>
        <taxon>Planctomycetota</taxon>
        <taxon>Planctomycetia</taxon>
        <taxon>Planctomycetales</taxon>
        <taxon>Planctomycetaceae</taxon>
        <taxon>Maioricimonas</taxon>
    </lineage>
</organism>
<name>A0A517ZBH2_9PLAN</name>
<accession>A0A517ZBH2</accession>
<feature type="transmembrane region" description="Helical" evidence="1">
    <location>
        <begin position="6"/>
        <end position="25"/>
    </location>
</feature>
<protein>
    <submittedName>
        <fullName evidence="2">Uncharacterized protein</fullName>
    </submittedName>
</protein>
<dbReference type="KEGG" id="mri:Mal4_41280"/>
<dbReference type="Proteomes" id="UP000320496">
    <property type="component" value="Chromosome"/>
</dbReference>
<dbReference type="AlphaFoldDB" id="A0A517ZBH2"/>
<keyword evidence="1" id="KW-0472">Membrane</keyword>
<evidence type="ECO:0000256" key="1">
    <source>
        <dbReference type="SAM" id="Phobius"/>
    </source>
</evidence>
<sequence length="307" mass="33938">MNRENLIWLTLMLLGGGVLLVNAGVKYSQSGTVNGTVYVQEIVADTGPDTPPIVTYERTIASLRNEPGVSFSLSRTIGVWAAALCTLAVFSFLWGDNPLYKLAESVFVGVSAAYAMVVGFWTEIVQNLLGNLLPDLMRRTLLPGLQSTKTTEWEYIVPLILGVMMLWRLAPSGGWIARWPLAFFIGATAGIRLISYLESDFVQQINNTILPLVVLTADGTVDVWWSVKNVTIVFGVFVSLVYFFFSVEHTGTVGALARIGIWLLMITFGASFGYTVMGRVALLAARLEFLFDEWLWVIDPLQRRLGL</sequence>
<keyword evidence="1" id="KW-0812">Transmembrane</keyword>
<keyword evidence="3" id="KW-1185">Reference proteome</keyword>
<feature type="transmembrane region" description="Helical" evidence="1">
    <location>
        <begin position="259"/>
        <end position="285"/>
    </location>
</feature>
<feature type="transmembrane region" description="Helical" evidence="1">
    <location>
        <begin position="106"/>
        <end position="133"/>
    </location>
</feature>
<dbReference type="RefSeq" id="WP_145370930.1">
    <property type="nucleotide sequence ID" value="NZ_CP036275.1"/>
</dbReference>
<reference evidence="2 3" key="1">
    <citation type="submission" date="2019-02" db="EMBL/GenBank/DDBJ databases">
        <title>Deep-cultivation of Planctomycetes and their phenomic and genomic characterization uncovers novel biology.</title>
        <authorList>
            <person name="Wiegand S."/>
            <person name="Jogler M."/>
            <person name="Boedeker C."/>
            <person name="Pinto D."/>
            <person name="Vollmers J."/>
            <person name="Rivas-Marin E."/>
            <person name="Kohn T."/>
            <person name="Peeters S.H."/>
            <person name="Heuer A."/>
            <person name="Rast P."/>
            <person name="Oberbeckmann S."/>
            <person name="Bunk B."/>
            <person name="Jeske O."/>
            <person name="Meyerdierks A."/>
            <person name="Storesund J.E."/>
            <person name="Kallscheuer N."/>
            <person name="Luecker S."/>
            <person name="Lage O.M."/>
            <person name="Pohl T."/>
            <person name="Merkel B.J."/>
            <person name="Hornburger P."/>
            <person name="Mueller R.-W."/>
            <person name="Bruemmer F."/>
            <person name="Labrenz M."/>
            <person name="Spormann A.M."/>
            <person name="Op den Camp H."/>
            <person name="Overmann J."/>
            <person name="Amann R."/>
            <person name="Jetten M.S.M."/>
            <person name="Mascher T."/>
            <person name="Medema M.H."/>
            <person name="Devos D.P."/>
            <person name="Kaster A.-K."/>
            <person name="Ovreas L."/>
            <person name="Rohde M."/>
            <person name="Galperin M.Y."/>
            <person name="Jogler C."/>
        </authorList>
    </citation>
    <scope>NUCLEOTIDE SEQUENCE [LARGE SCALE GENOMIC DNA]</scope>
    <source>
        <strain evidence="2 3">Mal4</strain>
    </source>
</reference>
<feature type="transmembrane region" description="Helical" evidence="1">
    <location>
        <begin position="176"/>
        <end position="197"/>
    </location>
</feature>
<proteinExistence type="predicted"/>
<evidence type="ECO:0000313" key="3">
    <source>
        <dbReference type="Proteomes" id="UP000320496"/>
    </source>
</evidence>